<dbReference type="InterPro" id="IPR001650">
    <property type="entry name" value="Helicase_C-like"/>
</dbReference>
<dbReference type="PANTHER" id="PTHR47396">
    <property type="entry name" value="TYPE I RESTRICTION ENZYME ECOKI R PROTEIN"/>
    <property type="match status" value="1"/>
</dbReference>
<dbReference type="AlphaFoldDB" id="A0A378NSV0"/>
<dbReference type="Gene3D" id="3.40.50.300">
    <property type="entry name" value="P-loop containing nucleotide triphosphate hydrolases"/>
    <property type="match status" value="2"/>
</dbReference>
<dbReference type="InterPro" id="IPR029464">
    <property type="entry name" value="HSDR_N"/>
</dbReference>
<dbReference type="Pfam" id="PF00271">
    <property type="entry name" value="Helicase_C"/>
    <property type="match status" value="1"/>
</dbReference>
<dbReference type="GO" id="GO:0005524">
    <property type="term" value="F:ATP binding"/>
    <property type="evidence" value="ECO:0007669"/>
    <property type="project" value="InterPro"/>
</dbReference>
<dbReference type="GO" id="GO:0003677">
    <property type="term" value="F:DNA binding"/>
    <property type="evidence" value="ECO:0007669"/>
    <property type="project" value="InterPro"/>
</dbReference>
<proteinExistence type="predicted"/>
<feature type="compositionally biased region" description="Acidic residues" evidence="1">
    <location>
        <begin position="568"/>
        <end position="578"/>
    </location>
</feature>
<dbReference type="InterPro" id="IPR006935">
    <property type="entry name" value="Helicase/UvrB_N"/>
</dbReference>
<feature type="domain" description="Helicase ATP-binding" evidence="2">
    <location>
        <begin position="176"/>
        <end position="335"/>
    </location>
</feature>
<accession>A0A378NSV0</accession>
<dbReference type="Proteomes" id="UP000255234">
    <property type="component" value="Unassembled WGS sequence"/>
</dbReference>
<dbReference type="CDD" id="cd18032">
    <property type="entry name" value="DEXHc_RE_I_III_res"/>
    <property type="match status" value="1"/>
</dbReference>
<name>A0A378NSV0_9FIRM</name>
<dbReference type="InterPro" id="IPR013670">
    <property type="entry name" value="EcoEI_R_C_dom"/>
</dbReference>
<dbReference type="InterPro" id="IPR027417">
    <property type="entry name" value="P-loop_NTPase"/>
</dbReference>
<dbReference type="PROSITE" id="PS51192">
    <property type="entry name" value="HELICASE_ATP_BIND_1"/>
    <property type="match status" value="1"/>
</dbReference>
<dbReference type="Pfam" id="PF08463">
    <property type="entry name" value="EcoEI_R_C"/>
    <property type="match status" value="1"/>
</dbReference>
<gene>
    <name evidence="3" type="primary">hsdR_1</name>
    <name evidence="3" type="ORF">NCTC10571_01606</name>
</gene>
<dbReference type="GO" id="GO:0005829">
    <property type="term" value="C:cytosol"/>
    <property type="evidence" value="ECO:0007669"/>
    <property type="project" value="TreeGrafter"/>
</dbReference>
<dbReference type="Pfam" id="PF13588">
    <property type="entry name" value="HSDR_N_2"/>
    <property type="match status" value="1"/>
</dbReference>
<dbReference type="SMART" id="SM00487">
    <property type="entry name" value="DEXDc"/>
    <property type="match status" value="1"/>
</dbReference>
<feature type="region of interest" description="Disordered" evidence="1">
    <location>
        <begin position="555"/>
        <end position="578"/>
    </location>
</feature>
<dbReference type="Gene3D" id="3.90.1570.30">
    <property type="match status" value="1"/>
</dbReference>
<dbReference type="RefSeq" id="WP_115151779.1">
    <property type="nucleotide sequence ID" value="NZ_UGPP01000001.1"/>
</dbReference>
<dbReference type="Pfam" id="PF04851">
    <property type="entry name" value="ResIII"/>
    <property type="match status" value="1"/>
</dbReference>
<dbReference type="InterPro" id="IPR014001">
    <property type="entry name" value="Helicase_ATP-bd"/>
</dbReference>
<evidence type="ECO:0000256" key="1">
    <source>
        <dbReference type="SAM" id="MobiDB-lite"/>
    </source>
</evidence>
<sequence length="789" mass="91262">MIVELTEEDIKFKYITPAIENVGWDKDNVFYEYYITNGAVQVRGDKVTRGKRKKADYVLTYGVNKKPLAIIEAKKMNYSIGHGMPQAMEYAQMLDVKFAYSSNGKGFIEYDFFTGKTREIKLEEFPTPEQLWKRYIEGEKLDKDMLSVVQEAYYVDPLANKKPRYYQQVAIDRTVEAVAKNQKRILLVMATGTGKTYTAFQIVYRLTKAKKVNRVLYLADRNILIDQTIVQDFKPFEKVITKVKNRHLDSSYEIYMSLYQQLVGENGEEIFRAFKPEFFDLIIVDECHRGSAKEDSQWRTILEYFNSAVQIGLTATPKETKEVSNLAYFGEPIYTYSLKQGIADGFLAPYKVIRVNIDRDSEGWRPYKGQFDKNGLQIEDKLYLGKDFDKNLIIDERTQEVAKRITKWLKENGRYSKTIVFCVDIEHAERMRQALINENSDIMKANPNYIMRITGDNKEGKAMLDYFIDPSEKYPTIVTTSKLMTTGVDAKTCKLIVLENNINSIIEFKQIIGRGTRLNPDYDKNYFTIMDFRGVTRLFADPNFDGEPIVIIEDDGKDENTSTNTTEETGEDIAGEDGDIFTPPMVHEGKVKYHVDNVDVNIVNERVQYLDANGKLITESVVDFTKKNVRKEYASLDEFINAWSSTAKKQVILEELAKHNVSIDELYKATGKNDIDEFDLILHIVYDQKPLTRKERINNVKKRDYFAKYSPVCREVLDALMEQYKNEGIREIQNLQVLRNKNFAKWGTAPKIVKMFGGKEKYFQAVDELTSLIYNNEISANQGNNIYNL</sequence>
<keyword evidence="3" id="KW-0378">Hydrolase</keyword>
<evidence type="ECO:0000259" key="2">
    <source>
        <dbReference type="PROSITE" id="PS51192"/>
    </source>
</evidence>
<dbReference type="REBASE" id="402896">
    <property type="entry name" value="Mhy10571IIP"/>
</dbReference>
<dbReference type="EMBL" id="UGPP01000001">
    <property type="protein sequence ID" value="STY71450.1"/>
    <property type="molecule type" value="Genomic_DNA"/>
</dbReference>
<protein>
    <submittedName>
        <fullName evidence="3">Type-1 restriction enzyme R protein</fullName>
        <ecNumber evidence="3">3.1.21.3</ecNumber>
    </submittedName>
</protein>
<dbReference type="EC" id="3.1.21.3" evidence="3"/>
<dbReference type="GO" id="GO:0006304">
    <property type="term" value="P:DNA modification"/>
    <property type="evidence" value="ECO:0007669"/>
    <property type="project" value="InterPro"/>
</dbReference>
<dbReference type="SUPFAM" id="SSF52540">
    <property type="entry name" value="P-loop containing nucleoside triphosphate hydrolases"/>
    <property type="match status" value="2"/>
</dbReference>
<dbReference type="NCBIfam" id="NF046051">
    <property type="entry name" value="restrict_EcoAI"/>
    <property type="match status" value="1"/>
</dbReference>
<dbReference type="InterPro" id="IPR050742">
    <property type="entry name" value="Helicase_Restrict-Modif_Enz"/>
</dbReference>
<reference evidence="3 4" key="1">
    <citation type="submission" date="2018-06" db="EMBL/GenBank/DDBJ databases">
        <authorList>
            <consortium name="Pathogen Informatics"/>
            <person name="Doyle S."/>
        </authorList>
    </citation>
    <scope>NUCLEOTIDE SEQUENCE [LARGE SCALE GENOMIC DNA]</scope>
    <source>
        <strain evidence="3 4">NCTC10571</strain>
    </source>
</reference>
<dbReference type="STRING" id="1122216.GCA_000423385_00085"/>
<dbReference type="GO" id="GO:0009035">
    <property type="term" value="F:type I site-specific deoxyribonuclease activity"/>
    <property type="evidence" value="ECO:0007669"/>
    <property type="project" value="UniProtKB-EC"/>
</dbReference>
<organism evidence="3 4">
    <name type="scientific">Megamonas hypermegale</name>
    <dbReference type="NCBI Taxonomy" id="158847"/>
    <lineage>
        <taxon>Bacteria</taxon>
        <taxon>Bacillati</taxon>
        <taxon>Bacillota</taxon>
        <taxon>Negativicutes</taxon>
        <taxon>Selenomonadales</taxon>
        <taxon>Selenomonadaceae</taxon>
        <taxon>Megamonas</taxon>
    </lineage>
</organism>
<evidence type="ECO:0000313" key="4">
    <source>
        <dbReference type="Proteomes" id="UP000255234"/>
    </source>
</evidence>
<dbReference type="CDD" id="cd18799">
    <property type="entry name" value="SF2_C_EcoAI-like"/>
    <property type="match status" value="1"/>
</dbReference>
<dbReference type="PANTHER" id="PTHR47396:SF1">
    <property type="entry name" value="ATP-DEPENDENT HELICASE IRC3-RELATED"/>
    <property type="match status" value="1"/>
</dbReference>
<evidence type="ECO:0000313" key="3">
    <source>
        <dbReference type="EMBL" id="STY71450.1"/>
    </source>
</evidence>